<sequence length="221" mass="25067">QRGIVGRTGAGKSSLITALFRLSEPEEPDIWIDGIWTTNIGLHDLRKKMSVAPQEPVLFTGTMRNNLDPFNEHTDEELWNALEEVQLKDTFEHLSGKMNTELAESALNLSVGQRQLVCLARTILKKNQILIIDKATSNVDPRTDELIQKKIREKFAHCTVLTITHRLSNVIDCQQISVLDSGRRKETGQPNDLLQNRNSLFYKMVQHLGKEEVAVLTERAK</sequence>
<comment type="catalytic activity">
    <reaction evidence="11">
        <text>an S-substituted glutathione(in) + ATP + H2O = an S-substituted glutathione(out) + ADP + phosphate + H(+)</text>
        <dbReference type="Rhea" id="RHEA:19121"/>
        <dbReference type="ChEBI" id="CHEBI:15377"/>
        <dbReference type="ChEBI" id="CHEBI:15378"/>
        <dbReference type="ChEBI" id="CHEBI:30616"/>
        <dbReference type="ChEBI" id="CHEBI:43474"/>
        <dbReference type="ChEBI" id="CHEBI:90779"/>
        <dbReference type="ChEBI" id="CHEBI:456216"/>
        <dbReference type="EC" id="7.6.2.3"/>
    </reaction>
    <physiologicalReaction direction="left-to-right" evidence="11">
        <dbReference type="Rhea" id="RHEA:19122"/>
    </physiologicalReaction>
</comment>
<comment type="subcellular location">
    <subcellularLocation>
        <location evidence="1">Membrane</location>
        <topology evidence="1">Multi-pass membrane protein</topology>
    </subcellularLocation>
</comment>
<dbReference type="AlphaFoldDB" id="L8HPJ4"/>
<dbReference type="InterPro" id="IPR003439">
    <property type="entry name" value="ABC_transporter-like_ATP-bd"/>
</dbReference>
<evidence type="ECO:0000256" key="11">
    <source>
        <dbReference type="ARBA" id="ARBA00048007"/>
    </source>
</evidence>
<evidence type="ECO:0000256" key="5">
    <source>
        <dbReference type="ARBA" id="ARBA00022840"/>
    </source>
</evidence>
<dbReference type="CDD" id="cd03244">
    <property type="entry name" value="ABCC_MRP_domain2"/>
    <property type="match status" value="1"/>
</dbReference>
<evidence type="ECO:0000313" key="14">
    <source>
        <dbReference type="Proteomes" id="UP000011080"/>
    </source>
</evidence>
<comment type="catalytic activity">
    <reaction evidence="9">
        <text>leukotriene C4(in) + ATP + H2O = leukotriene C4(out) + ADP + phosphate + H(+)</text>
        <dbReference type="Rhea" id="RHEA:38963"/>
        <dbReference type="ChEBI" id="CHEBI:15377"/>
        <dbReference type="ChEBI" id="CHEBI:15378"/>
        <dbReference type="ChEBI" id="CHEBI:30616"/>
        <dbReference type="ChEBI" id="CHEBI:43474"/>
        <dbReference type="ChEBI" id="CHEBI:57973"/>
        <dbReference type="ChEBI" id="CHEBI:456216"/>
    </reaction>
    <physiologicalReaction direction="left-to-right" evidence="9">
        <dbReference type="Rhea" id="RHEA:38964"/>
    </physiologicalReaction>
</comment>
<protein>
    <recommendedName>
        <fullName evidence="12">ABC transporter domain-containing protein</fullName>
    </recommendedName>
</protein>
<dbReference type="Pfam" id="PF00005">
    <property type="entry name" value="ABC_tran"/>
    <property type="match status" value="1"/>
</dbReference>
<keyword evidence="2" id="KW-0813">Transport</keyword>
<evidence type="ECO:0000256" key="9">
    <source>
        <dbReference type="ARBA" id="ARBA00047523"/>
    </source>
</evidence>
<gene>
    <name evidence="13" type="ORF">M91_01698</name>
</gene>
<evidence type="ECO:0000256" key="3">
    <source>
        <dbReference type="ARBA" id="ARBA00022692"/>
    </source>
</evidence>
<evidence type="ECO:0000313" key="13">
    <source>
        <dbReference type="EMBL" id="ELR46215.1"/>
    </source>
</evidence>
<dbReference type="PROSITE" id="PS50893">
    <property type="entry name" value="ABC_TRANSPORTER_2"/>
    <property type="match status" value="1"/>
</dbReference>
<evidence type="ECO:0000259" key="12">
    <source>
        <dbReference type="PROSITE" id="PS50893"/>
    </source>
</evidence>
<dbReference type="PANTHER" id="PTHR24223">
    <property type="entry name" value="ATP-BINDING CASSETTE SUB-FAMILY C"/>
    <property type="match status" value="1"/>
</dbReference>
<proteinExistence type="predicted"/>
<evidence type="ECO:0000256" key="6">
    <source>
        <dbReference type="ARBA" id="ARBA00022989"/>
    </source>
</evidence>
<dbReference type="GO" id="GO:0016323">
    <property type="term" value="C:basolateral plasma membrane"/>
    <property type="evidence" value="ECO:0007669"/>
    <property type="project" value="UniProtKB-ARBA"/>
</dbReference>
<dbReference type="FunFam" id="3.40.50.300:FF:000163">
    <property type="entry name" value="Multidrug resistance-associated protein member 4"/>
    <property type="match status" value="1"/>
</dbReference>
<feature type="non-terminal residue" evidence="13">
    <location>
        <position position="1"/>
    </location>
</feature>
<reference evidence="13 14" key="1">
    <citation type="journal article" date="2012" name="Nat. Genet.">
        <title>The yak genome and adaptation to life at high altitude.</title>
        <authorList>
            <person name="Qiu Q."/>
            <person name="Zhang G."/>
            <person name="Ma T."/>
            <person name="Qian W."/>
            <person name="Wang J."/>
            <person name="Ye Z."/>
            <person name="Cao C."/>
            <person name="Hu Q."/>
            <person name="Kim J."/>
            <person name="Larkin D.M."/>
            <person name="Auvil L."/>
            <person name="Capitanu B."/>
            <person name="Ma J."/>
            <person name="Lewin H.A."/>
            <person name="Qian X."/>
            <person name="Lang Y."/>
            <person name="Zhou R."/>
            <person name="Wang L."/>
            <person name="Wang K."/>
            <person name="Xia J."/>
            <person name="Liao S."/>
            <person name="Pan S."/>
            <person name="Lu X."/>
            <person name="Hou H."/>
            <person name="Wang Y."/>
            <person name="Zang X."/>
            <person name="Yin Y."/>
            <person name="Ma H."/>
            <person name="Zhang J."/>
            <person name="Wang Z."/>
            <person name="Zhang Y."/>
            <person name="Zhang D."/>
            <person name="Yonezawa T."/>
            <person name="Hasegawa M."/>
            <person name="Zhong Y."/>
            <person name="Liu W."/>
            <person name="Zhang Y."/>
            <person name="Huang Z."/>
            <person name="Zhang S."/>
            <person name="Long R."/>
            <person name="Yang H."/>
            <person name="Wang J."/>
            <person name="Lenstra J.A."/>
            <person name="Cooper D.N."/>
            <person name="Wu Y."/>
            <person name="Wang J."/>
            <person name="Shi P."/>
            <person name="Wang J."/>
            <person name="Liu J."/>
        </authorList>
    </citation>
    <scope>NUCLEOTIDE SEQUENCE [LARGE SCALE GENOMIC DNA]</scope>
    <source>
        <strain evidence="14">yakQH1</strain>
    </source>
</reference>
<dbReference type="InterPro" id="IPR027417">
    <property type="entry name" value="P-loop_NTPase"/>
</dbReference>
<dbReference type="GO" id="GO:0005524">
    <property type="term" value="F:ATP binding"/>
    <property type="evidence" value="ECO:0007669"/>
    <property type="project" value="UniProtKB-KW"/>
</dbReference>
<accession>L8HPJ4</accession>
<name>L8HPJ4_9CETA</name>
<feature type="domain" description="ABC transporter" evidence="12">
    <location>
        <begin position="1"/>
        <end position="206"/>
    </location>
</feature>
<evidence type="ECO:0000256" key="4">
    <source>
        <dbReference type="ARBA" id="ARBA00022741"/>
    </source>
</evidence>
<dbReference type="InterPro" id="IPR050173">
    <property type="entry name" value="ABC_transporter_C-like"/>
</dbReference>
<keyword evidence="4" id="KW-0547">Nucleotide-binding</keyword>
<keyword evidence="7" id="KW-0472">Membrane</keyword>
<comment type="catalytic activity">
    <reaction evidence="8">
        <text>ATP + H2O + xenobioticSide 1 = ADP + phosphate + xenobioticSide 2.</text>
        <dbReference type="EC" id="7.6.2.2"/>
    </reaction>
</comment>
<dbReference type="GO" id="GO:0016887">
    <property type="term" value="F:ATP hydrolysis activity"/>
    <property type="evidence" value="ECO:0007669"/>
    <property type="project" value="InterPro"/>
</dbReference>
<keyword evidence="5" id="KW-0067">ATP-binding</keyword>
<dbReference type="GO" id="GO:0008559">
    <property type="term" value="F:ABC-type xenobiotic transporter activity"/>
    <property type="evidence" value="ECO:0007669"/>
    <property type="project" value="UniProtKB-EC"/>
</dbReference>
<dbReference type="EMBL" id="JH883565">
    <property type="protein sequence ID" value="ELR46215.1"/>
    <property type="molecule type" value="Genomic_DNA"/>
</dbReference>
<comment type="catalytic activity">
    <reaction evidence="10">
        <text>17beta-estradiol 17-O-(beta-D-glucuronate)(in) + ATP + H2O = 17beta-estradiol 17-O-(beta-D-glucuronate)(out) + ADP + phosphate + H(+)</text>
        <dbReference type="Rhea" id="RHEA:60128"/>
        <dbReference type="ChEBI" id="CHEBI:15377"/>
        <dbReference type="ChEBI" id="CHEBI:15378"/>
        <dbReference type="ChEBI" id="CHEBI:30616"/>
        <dbReference type="ChEBI" id="CHEBI:43474"/>
        <dbReference type="ChEBI" id="CHEBI:82961"/>
        <dbReference type="ChEBI" id="CHEBI:456216"/>
    </reaction>
    <physiologicalReaction direction="left-to-right" evidence="10">
        <dbReference type="Rhea" id="RHEA:60129"/>
    </physiologicalReaction>
</comment>
<dbReference type="GO" id="GO:0015431">
    <property type="term" value="F:ABC-type glutathione S-conjugate transporter activity"/>
    <property type="evidence" value="ECO:0007669"/>
    <property type="project" value="UniProtKB-EC"/>
</dbReference>
<evidence type="ECO:0000256" key="8">
    <source>
        <dbReference type="ARBA" id="ARBA00034018"/>
    </source>
</evidence>
<evidence type="ECO:0000256" key="2">
    <source>
        <dbReference type="ARBA" id="ARBA00022448"/>
    </source>
</evidence>
<dbReference type="PROSITE" id="PS00211">
    <property type="entry name" value="ABC_TRANSPORTER_1"/>
    <property type="match status" value="1"/>
</dbReference>
<dbReference type="Gene3D" id="3.40.50.300">
    <property type="entry name" value="P-loop containing nucleotide triphosphate hydrolases"/>
    <property type="match status" value="1"/>
</dbReference>
<dbReference type="Proteomes" id="UP000011080">
    <property type="component" value="Unassembled WGS sequence"/>
</dbReference>
<evidence type="ECO:0000256" key="10">
    <source>
        <dbReference type="ARBA" id="ARBA00047576"/>
    </source>
</evidence>
<organism evidence="13 14">
    <name type="scientific">Bos mutus</name>
    <name type="common">wild yak</name>
    <dbReference type="NCBI Taxonomy" id="72004"/>
    <lineage>
        <taxon>Eukaryota</taxon>
        <taxon>Metazoa</taxon>
        <taxon>Chordata</taxon>
        <taxon>Craniata</taxon>
        <taxon>Vertebrata</taxon>
        <taxon>Euteleostomi</taxon>
        <taxon>Mammalia</taxon>
        <taxon>Eutheria</taxon>
        <taxon>Laurasiatheria</taxon>
        <taxon>Artiodactyla</taxon>
        <taxon>Ruminantia</taxon>
        <taxon>Pecora</taxon>
        <taxon>Bovidae</taxon>
        <taxon>Bovinae</taxon>
        <taxon>Bos</taxon>
    </lineage>
</organism>
<dbReference type="SMART" id="SM00382">
    <property type="entry name" value="AAA"/>
    <property type="match status" value="1"/>
</dbReference>
<dbReference type="SUPFAM" id="SSF52540">
    <property type="entry name" value="P-loop containing nucleoside triphosphate hydrolases"/>
    <property type="match status" value="1"/>
</dbReference>
<dbReference type="InterPro" id="IPR017871">
    <property type="entry name" value="ABC_transporter-like_CS"/>
</dbReference>
<keyword evidence="6" id="KW-1133">Transmembrane helix</keyword>
<dbReference type="InterPro" id="IPR003593">
    <property type="entry name" value="AAA+_ATPase"/>
</dbReference>
<dbReference type="PANTHER" id="PTHR24223:SF357">
    <property type="entry name" value="ATP-BINDING CASSETTE SUB-FAMILY C MEMBER 4"/>
    <property type="match status" value="1"/>
</dbReference>
<evidence type="ECO:0000256" key="7">
    <source>
        <dbReference type="ARBA" id="ARBA00023136"/>
    </source>
</evidence>
<keyword evidence="3" id="KW-0812">Transmembrane</keyword>
<evidence type="ECO:0000256" key="1">
    <source>
        <dbReference type="ARBA" id="ARBA00004141"/>
    </source>
</evidence>